<dbReference type="PANTHER" id="PTHR30435">
    <property type="entry name" value="FLAGELLAR PROTEIN"/>
    <property type="match status" value="1"/>
</dbReference>
<dbReference type="InterPro" id="IPR019776">
    <property type="entry name" value="Flagellar_basal_body_rod_CS"/>
</dbReference>
<dbReference type="Pfam" id="PF06429">
    <property type="entry name" value="Flg_bbr_C"/>
    <property type="match status" value="1"/>
</dbReference>
<dbReference type="InterPro" id="IPR001444">
    <property type="entry name" value="Flag_bb_rod_N"/>
</dbReference>
<keyword evidence="3 4" id="KW-0975">Bacterial flagellum</keyword>
<feature type="domain" description="Flagellar basal body rod protein N-terminal" evidence="5">
    <location>
        <begin position="5"/>
        <end position="35"/>
    </location>
</feature>
<evidence type="ECO:0000313" key="9">
    <source>
        <dbReference type="Proteomes" id="UP001589854"/>
    </source>
</evidence>
<feature type="domain" description="Flagellar hook protein FlgE/F/G-like D1" evidence="7">
    <location>
        <begin position="136"/>
        <end position="171"/>
    </location>
</feature>
<dbReference type="PROSITE" id="PS00588">
    <property type="entry name" value="FLAGELLA_BB_ROD"/>
    <property type="match status" value="1"/>
</dbReference>
<organism evidence="8 9">
    <name type="scientific">Metabacillus herbersteinensis</name>
    <dbReference type="NCBI Taxonomy" id="283816"/>
    <lineage>
        <taxon>Bacteria</taxon>
        <taxon>Bacillati</taxon>
        <taxon>Bacillota</taxon>
        <taxon>Bacilli</taxon>
        <taxon>Bacillales</taxon>
        <taxon>Bacillaceae</taxon>
        <taxon>Metabacillus</taxon>
    </lineage>
</organism>
<evidence type="ECO:0000256" key="1">
    <source>
        <dbReference type="ARBA" id="ARBA00004117"/>
    </source>
</evidence>
<evidence type="ECO:0000256" key="4">
    <source>
        <dbReference type="RuleBase" id="RU362116"/>
    </source>
</evidence>
<evidence type="ECO:0000256" key="3">
    <source>
        <dbReference type="ARBA" id="ARBA00023143"/>
    </source>
</evidence>
<evidence type="ECO:0000259" key="7">
    <source>
        <dbReference type="Pfam" id="PF22692"/>
    </source>
</evidence>
<evidence type="ECO:0000313" key="8">
    <source>
        <dbReference type="EMBL" id="MFC0271300.1"/>
    </source>
</evidence>
<dbReference type="Proteomes" id="UP001589854">
    <property type="component" value="Unassembled WGS sequence"/>
</dbReference>
<comment type="subcellular location">
    <subcellularLocation>
        <location evidence="1 4">Bacterial flagellum basal body</location>
    </subcellularLocation>
</comment>
<comment type="caution">
    <text evidence="8">The sequence shown here is derived from an EMBL/GenBank/DDBJ whole genome shotgun (WGS) entry which is preliminary data.</text>
</comment>
<dbReference type="EMBL" id="JBHLVO010000004">
    <property type="protein sequence ID" value="MFC0271300.1"/>
    <property type="molecule type" value="Genomic_DNA"/>
</dbReference>
<dbReference type="Pfam" id="PF22692">
    <property type="entry name" value="LlgE_F_G_D1"/>
    <property type="match status" value="1"/>
</dbReference>
<keyword evidence="8" id="KW-0966">Cell projection</keyword>
<gene>
    <name evidence="8" type="ORF">ACFFIX_07525</name>
</gene>
<evidence type="ECO:0000259" key="6">
    <source>
        <dbReference type="Pfam" id="PF06429"/>
    </source>
</evidence>
<proteinExistence type="inferred from homology"/>
<dbReference type="InterPro" id="IPR053967">
    <property type="entry name" value="LlgE_F_G-like_D1"/>
</dbReference>
<evidence type="ECO:0000259" key="5">
    <source>
        <dbReference type="Pfam" id="PF00460"/>
    </source>
</evidence>
<dbReference type="SUPFAM" id="SSF117143">
    <property type="entry name" value="Flagellar hook protein flgE"/>
    <property type="match status" value="1"/>
</dbReference>
<dbReference type="InterPro" id="IPR037925">
    <property type="entry name" value="FlgE/F/G-like"/>
</dbReference>
<sequence length="506" mass="54791">MLRSMYAGISGMKNFQVKLDVIGNNIANVNTYGFKKGRTTFKDLVNQQISVATAATQFRGGTNSQQVGLGSQIASIDTIHTTGSTQTTSRTLDLALAGDGFFPVATVKDPGRVNVDRGNQIGDNRILGAIDDALDMNYTRAGNFYLDDKGYLVTSDGMFIVGESGEKSVPTDLAVTKSINALNAINNFNNPFKDMTDTLKGISTQAKNLMDAYNEYSDAQSNWEKNESPETDGPMYAAMESTHDALTTIWTQFNEKAVTDPASFDEELINFNSSLSTLNGAVDAFNTAEPVGQIFREITTSLLQLENTFPDDVTDIKERVSDLELSQMNDLLSNLDNYMLDLEKIGRTVIDFENLAEELQQPQWTNGLSGDAGLIQIPLTAKSFSIGPDGTVSFVNNQGELNIAGQIRIANFANAGGMEKVGGNLFRASANSGSLDRNNNGIQLDELLAPGSEGAASIVAGTLEMSNVDLSEEFTEMIVAQRGFQSNTKIITTSDEILQELVNLKR</sequence>
<keyword evidence="8" id="KW-0282">Flagellum</keyword>
<evidence type="ECO:0000256" key="2">
    <source>
        <dbReference type="ARBA" id="ARBA00009677"/>
    </source>
</evidence>
<keyword evidence="8" id="KW-0969">Cilium</keyword>
<accession>A0ABV6GCK6</accession>
<feature type="domain" description="Flagellar basal-body/hook protein C-terminal" evidence="6">
    <location>
        <begin position="460"/>
        <end position="504"/>
    </location>
</feature>
<comment type="function">
    <text evidence="4">A flexible structure which links the flagellar filament to the drive apparatus in the basal body.</text>
</comment>
<dbReference type="RefSeq" id="WP_378932162.1">
    <property type="nucleotide sequence ID" value="NZ_JBHLVO010000004.1"/>
</dbReference>
<protein>
    <recommendedName>
        <fullName evidence="4">Flagellar hook protein FlgE</fullName>
    </recommendedName>
</protein>
<keyword evidence="9" id="KW-1185">Reference proteome</keyword>
<dbReference type="InterPro" id="IPR010930">
    <property type="entry name" value="Flg_bb/hook_C_dom"/>
</dbReference>
<reference evidence="8 9" key="1">
    <citation type="submission" date="2024-09" db="EMBL/GenBank/DDBJ databases">
        <authorList>
            <person name="Sun Q."/>
            <person name="Mori K."/>
        </authorList>
    </citation>
    <scope>NUCLEOTIDE SEQUENCE [LARGE SCALE GENOMIC DNA]</scope>
    <source>
        <strain evidence="8 9">CCM 7228</strain>
    </source>
</reference>
<dbReference type="PANTHER" id="PTHR30435:SF1">
    <property type="entry name" value="FLAGELLAR HOOK PROTEIN FLGE"/>
    <property type="match status" value="1"/>
</dbReference>
<dbReference type="NCBIfam" id="TIGR03506">
    <property type="entry name" value="FlgEFG_subfam"/>
    <property type="match status" value="2"/>
</dbReference>
<comment type="similarity">
    <text evidence="2 4">Belongs to the flagella basal body rod proteins family.</text>
</comment>
<name>A0ABV6GCK6_9BACI</name>
<dbReference type="Pfam" id="PF00460">
    <property type="entry name" value="Flg_bb_rod"/>
    <property type="match status" value="1"/>
</dbReference>
<dbReference type="InterPro" id="IPR020013">
    <property type="entry name" value="Flagellar_FlgE/F/G"/>
</dbReference>